<name>X0TML6_9ZZZZ</name>
<dbReference type="AlphaFoldDB" id="X0TML6"/>
<evidence type="ECO:0000313" key="1">
    <source>
        <dbReference type="EMBL" id="GAF94459.1"/>
    </source>
</evidence>
<sequence length="53" mass="5772">TGGDDRVVTYKRNNVTGKIKAEEVSSDFVFIAGPTISIPLVDWGARRKIANAH</sequence>
<reference evidence="1" key="1">
    <citation type="journal article" date="2014" name="Front. Microbiol.">
        <title>High frequency of phylogenetically diverse reductive dehalogenase-homologous genes in deep subseafloor sedimentary metagenomes.</title>
        <authorList>
            <person name="Kawai M."/>
            <person name="Futagami T."/>
            <person name="Toyoda A."/>
            <person name="Takaki Y."/>
            <person name="Nishi S."/>
            <person name="Hori S."/>
            <person name="Arai W."/>
            <person name="Tsubouchi T."/>
            <person name="Morono Y."/>
            <person name="Uchiyama I."/>
            <person name="Ito T."/>
            <person name="Fujiyama A."/>
            <person name="Inagaki F."/>
            <person name="Takami H."/>
        </authorList>
    </citation>
    <scope>NUCLEOTIDE SEQUENCE</scope>
    <source>
        <strain evidence="1">Expedition CK06-06</strain>
    </source>
</reference>
<feature type="non-terminal residue" evidence="1">
    <location>
        <position position="1"/>
    </location>
</feature>
<proteinExistence type="predicted"/>
<comment type="caution">
    <text evidence="1">The sequence shown here is derived from an EMBL/GenBank/DDBJ whole genome shotgun (WGS) entry which is preliminary data.</text>
</comment>
<protein>
    <submittedName>
        <fullName evidence="1">Uncharacterized protein</fullName>
    </submittedName>
</protein>
<gene>
    <name evidence="1" type="ORF">S01H1_24429</name>
</gene>
<dbReference type="EMBL" id="BARS01014544">
    <property type="protein sequence ID" value="GAF94459.1"/>
    <property type="molecule type" value="Genomic_DNA"/>
</dbReference>
<accession>X0TML6</accession>
<feature type="non-terminal residue" evidence="1">
    <location>
        <position position="53"/>
    </location>
</feature>
<organism evidence="1">
    <name type="scientific">marine sediment metagenome</name>
    <dbReference type="NCBI Taxonomy" id="412755"/>
    <lineage>
        <taxon>unclassified sequences</taxon>
        <taxon>metagenomes</taxon>
        <taxon>ecological metagenomes</taxon>
    </lineage>
</organism>